<reference evidence="2 3" key="1">
    <citation type="submission" date="2023-08" db="EMBL/GenBank/DDBJ databases">
        <authorList>
            <person name="Girao M."/>
            <person name="Carvalho M.F."/>
        </authorList>
    </citation>
    <scope>NUCLEOTIDE SEQUENCE [LARGE SCALE GENOMIC DNA]</scope>
    <source>
        <strain evidence="2 3">CC-R104</strain>
    </source>
</reference>
<sequence length="111" mass="11230">MTATTEDKIIIDIALTEETAALADAGLESDEVETAADPSSAAAGEVAAAIRIVKGNPADQEIAALVAVIAAAAGAATAPAGGGKPPETWGDPTRMHRQWAPFSPYSYPNRG</sequence>
<proteinExistence type="predicted"/>
<dbReference type="EMBL" id="JAUZMZ010000044">
    <property type="protein sequence ID" value="MEE2032457.1"/>
    <property type="molecule type" value="Genomic_DNA"/>
</dbReference>
<dbReference type="Pfam" id="PF13822">
    <property type="entry name" value="ACC_epsilon"/>
    <property type="match status" value="1"/>
</dbReference>
<evidence type="ECO:0000313" key="2">
    <source>
        <dbReference type="EMBL" id="MEE2032457.1"/>
    </source>
</evidence>
<gene>
    <name evidence="2" type="ORF">Q8814_10100</name>
</gene>
<evidence type="ECO:0000256" key="1">
    <source>
        <dbReference type="SAM" id="MobiDB-lite"/>
    </source>
</evidence>
<accession>A0ABU7JT47</accession>
<keyword evidence="3" id="KW-1185">Reference proteome</keyword>
<comment type="caution">
    <text evidence="2">The sequence shown here is derived from an EMBL/GenBank/DDBJ whole genome shotgun (WGS) entry which is preliminary data.</text>
</comment>
<evidence type="ECO:0000313" key="3">
    <source>
        <dbReference type="Proteomes" id="UP001331936"/>
    </source>
</evidence>
<protein>
    <submittedName>
        <fullName evidence="2">Acyl-CoA carboxylase subunit epsilon</fullName>
    </submittedName>
</protein>
<dbReference type="InterPro" id="IPR032716">
    <property type="entry name" value="ACC_epsilon"/>
</dbReference>
<dbReference type="RefSeq" id="WP_330151874.1">
    <property type="nucleotide sequence ID" value="NZ_JAUZMZ010000044.1"/>
</dbReference>
<feature type="region of interest" description="Disordered" evidence="1">
    <location>
        <begin position="76"/>
        <end position="111"/>
    </location>
</feature>
<dbReference type="Proteomes" id="UP001331936">
    <property type="component" value="Unassembled WGS sequence"/>
</dbReference>
<organism evidence="2 3">
    <name type="scientific">Rhodococcus chondri</name>
    <dbReference type="NCBI Taxonomy" id="3065941"/>
    <lineage>
        <taxon>Bacteria</taxon>
        <taxon>Bacillati</taxon>
        <taxon>Actinomycetota</taxon>
        <taxon>Actinomycetes</taxon>
        <taxon>Mycobacteriales</taxon>
        <taxon>Nocardiaceae</taxon>
        <taxon>Rhodococcus</taxon>
    </lineage>
</organism>
<name>A0ABU7JT47_9NOCA</name>